<dbReference type="AlphaFoldDB" id="A0A0H5QQ20"/>
<dbReference type="Gene3D" id="1.20.900.10">
    <property type="entry name" value="Dbl homology (DH) domain"/>
    <property type="match status" value="1"/>
</dbReference>
<accession>A0A0H5QQ20</accession>
<dbReference type="Pfam" id="PF00621">
    <property type="entry name" value="RhoGEF"/>
    <property type="match status" value="1"/>
</dbReference>
<dbReference type="InterPro" id="IPR035899">
    <property type="entry name" value="DBL_dom_sf"/>
</dbReference>
<dbReference type="SUPFAM" id="SSF48065">
    <property type="entry name" value="DBL homology domain (DH-domain)"/>
    <property type="match status" value="1"/>
</dbReference>
<reference evidence="2" key="1">
    <citation type="submission" date="2015-04" db="EMBL/GenBank/DDBJ databases">
        <title>The genome sequence of the plant pathogenic Rhizarian Plasmodiophora brassicae reveals insights in its biotrophic life cycle and the origin of chitin synthesis.</title>
        <authorList>
            <person name="Schwelm A."/>
            <person name="Fogelqvist J."/>
            <person name="Knaust A."/>
            <person name="Julke S."/>
            <person name="Lilja T."/>
            <person name="Dhandapani V."/>
            <person name="Bonilla-Rosso G."/>
            <person name="Karlsson M."/>
            <person name="Shevchenko A."/>
            <person name="Choi S.R."/>
            <person name="Kim H.G."/>
            <person name="Park J.Y."/>
            <person name="Lim Y.P."/>
            <person name="Ludwig-Muller J."/>
            <person name="Dixelius C."/>
        </authorList>
    </citation>
    <scope>NUCLEOTIDE SEQUENCE</scope>
    <source>
        <tissue evidence="2">Potato root galls</tissue>
    </source>
</reference>
<feature type="non-terminal residue" evidence="2">
    <location>
        <position position="1"/>
    </location>
</feature>
<name>A0A0H5QQ20_9EUKA</name>
<dbReference type="PROSITE" id="PS50010">
    <property type="entry name" value="DH_2"/>
    <property type="match status" value="1"/>
</dbReference>
<sequence length="130" mass="13896">SRERTGKAMVEKIKFGVPTTIIILGNEHELGMIDKGYSADSATIHCAREILSTEKTYVDGLCCLRNDFLLQLAESDASQIPSLLANLDRIVDVHRAIGLNDGDIAGLLDSAPELGISAICSRIISADLAA</sequence>
<dbReference type="GO" id="GO:0005085">
    <property type="term" value="F:guanyl-nucleotide exchange factor activity"/>
    <property type="evidence" value="ECO:0007669"/>
    <property type="project" value="InterPro"/>
</dbReference>
<protein>
    <recommendedName>
        <fullName evidence="1">DH domain-containing protein</fullName>
    </recommendedName>
</protein>
<dbReference type="InterPro" id="IPR000219">
    <property type="entry name" value="DH_dom"/>
</dbReference>
<feature type="non-terminal residue" evidence="2">
    <location>
        <position position="130"/>
    </location>
</feature>
<feature type="domain" description="DH" evidence="1">
    <location>
        <begin position="42"/>
        <end position="115"/>
    </location>
</feature>
<evidence type="ECO:0000259" key="1">
    <source>
        <dbReference type="PROSITE" id="PS50010"/>
    </source>
</evidence>
<evidence type="ECO:0000313" key="2">
    <source>
        <dbReference type="EMBL" id="CRZ04190.1"/>
    </source>
</evidence>
<dbReference type="EMBL" id="HACM01003748">
    <property type="protein sequence ID" value="CRZ04190.1"/>
    <property type="molecule type" value="Transcribed_RNA"/>
</dbReference>
<proteinExistence type="predicted"/>
<organism evidence="2">
    <name type="scientific">Spongospora subterranea</name>
    <dbReference type="NCBI Taxonomy" id="70186"/>
    <lineage>
        <taxon>Eukaryota</taxon>
        <taxon>Sar</taxon>
        <taxon>Rhizaria</taxon>
        <taxon>Endomyxa</taxon>
        <taxon>Phytomyxea</taxon>
        <taxon>Plasmodiophorida</taxon>
        <taxon>Plasmodiophoridae</taxon>
        <taxon>Spongospora</taxon>
    </lineage>
</organism>